<sequence length="87" mass="9488">MKALADAAIESILYLSLAPDEDERADADGEILESLVATLQSSSPEELDELRAALERSRVAARAANRLTPELLESFRVIETDIFGDPD</sequence>
<name>A0A858RQK9_9BACT</name>
<proteinExistence type="predicted"/>
<evidence type="ECO:0000313" key="2">
    <source>
        <dbReference type="Proteomes" id="UP000501812"/>
    </source>
</evidence>
<evidence type="ECO:0000313" key="1">
    <source>
        <dbReference type="EMBL" id="QJE98921.1"/>
    </source>
</evidence>
<dbReference type="EMBL" id="CP051774">
    <property type="protein sequence ID" value="QJE98921.1"/>
    <property type="molecule type" value="Genomic_DNA"/>
</dbReference>
<dbReference type="RefSeq" id="WP_169457407.1">
    <property type="nucleotide sequence ID" value="NZ_CP051774.1"/>
</dbReference>
<keyword evidence="2" id="KW-1185">Reference proteome</keyword>
<accession>A0A858RQK9</accession>
<organism evidence="1 2">
    <name type="scientific">Luteolibacter luteus</name>
    <dbReference type="NCBI Taxonomy" id="2728835"/>
    <lineage>
        <taxon>Bacteria</taxon>
        <taxon>Pseudomonadati</taxon>
        <taxon>Verrucomicrobiota</taxon>
        <taxon>Verrucomicrobiia</taxon>
        <taxon>Verrucomicrobiales</taxon>
        <taxon>Verrucomicrobiaceae</taxon>
        <taxon>Luteolibacter</taxon>
    </lineage>
</organism>
<gene>
    <name evidence="1" type="ORF">HHL09_25130</name>
</gene>
<dbReference type="Proteomes" id="UP000501812">
    <property type="component" value="Chromosome"/>
</dbReference>
<dbReference type="AlphaFoldDB" id="A0A858RQK9"/>
<protein>
    <submittedName>
        <fullName evidence="1">Uncharacterized protein</fullName>
    </submittedName>
</protein>
<reference evidence="1 2" key="1">
    <citation type="submission" date="2020-04" db="EMBL/GenBank/DDBJ databases">
        <title>Luteolibacter sp. G-1-1-1 isolated from soil.</title>
        <authorList>
            <person name="Dahal R.H."/>
        </authorList>
    </citation>
    <scope>NUCLEOTIDE SEQUENCE [LARGE SCALE GENOMIC DNA]</scope>
    <source>
        <strain evidence="1 2">G-1-1-1</strain>
    </source>
</reference>
<dbReference type="KEGG" id="luo:HHL09_25130"/>